<feature type="compositionally biased region" description="Basic and acidic residues" evidence="2">
    <location>
        <begin position="1"/>
        <end position="18"/>
    </location>
</feature>
<evidence type="ECO:0000256" key="3">
    <source>
        <dbReference type="SAM" id="Phobius"/>
    </source>
</evidence>
<dbReference type="PANTHER" id="PTHR38043">
    <property type="entry name" value="PROTEIN HEMX"/>
    <property type="match status" value="1"/>
</dbReference>
<proteinExistence type="predicted"/>
<gene>
    <name evidence="4" type="ORF">SPISAL_00170</name>
</gene>
<keyword evidence="3" id="KW-0472">Membrane</keyword>
<feature type="region of interest" description="Disordered" evidence="2">
    <location>
        <begin position="1"/>
        <end position="61"/>
    </location>
</feature>
<evidence type="ECO:0000313" key="4">
    <source>
        <dbReference type="EMBL" id="AGM40135.1"/>
    </source>
</evidence>
<dbReference type="PANTHER" id="PTHR38043:SF1">
    <property type="entry name" value="PROTEIN HEMX"/>
    <property type="match status" value="1"/>
</dbReference>
<dbReference type="EMBL" id="CP005963">
    <property type="protein sequence ID" value="AGM40135.1"/>
    <property type="molecule type" value="Genomic_DNA"/>
</dbReference>
<protein>
    <recommendedName>
        <fullName evidence="6">Uroporphyrin-III C-methyltransferase</fullName>
    </recommendedName>
</protein>
<dbReference type="RefSeq" id="WP_016352442.1">
    <property type="nucleotide sequence ID" value="NC_021291.1"/>
</dbReference>
<evidence type="ECO:0000313" key="5">
    <source>
        <dbReference type="Proteomes" id="UP000017881"/>
    </source>
</evidence>
<name>R4V4X6_9GAMM</name>
<organism evidence="4 5">
    <name type="scientific">Spiribacter salinus M19-40</name>
    <dbReference type="NCBI Taxonomy" id="1260251"/>
    <lineage>
        <taxon>Bacteria</taxon>
        <taxon>Pseudomonadati</taxon>
        <taxon>Pseudomonadota</taxon>
        <taxon>Gammaproteobacteria</taxon>
        <taxon>Chromatiales</taxon>
        <taxon>Ectothiorhodospiraceae</taxon>
        <taxon>Spiribacter</taxon>
    </lineage>
</organism>
<dbReference type="Proteomes" id="UP000017881">
    <property type="component" value="Chromosome"/>
</dbReference>
<dbReference type="Pfam" id="PF04375">
    <property type="entry name" value="HemX"/>
    <property type="match status" value="1"/>
</dbReference>
<evidence type="ECO:0008006" key="6">
    <source>
        <dbReference type="Google" id="ProtNLM"/>
    </source>
</evidence>
<feature type="coiled-coil region" evidence="1">
    <location>
        <begin position="123"/>
        <end position="157"/>
    </location>
</feature>
<evidence type="ECO:0000256" key="1">
    <source>
        <dbReference type="SAM" id="Coils"/>
    </source>
</evidence>
<accession>R4V4X6</accession>
<keyword evidence="3" id="KW-1133">Transmembrane helix</keyword>
<keyword evidence="1" id="KW-0175">Coiled coil</keyword>
<dbReference type="KEGG" id="ssal:SPISAL_00170"/>
<keyword evidence="5" id="KW-1185">Reference proteome</keyword>
<dbReference type="InterPro" id="IPR007470">
    <property type="entry name" value="HemX"/>
</dbReference>
<sequence length="399" mass="43131">MTEKNTDKPNTDKPDAEPPPKSASKPARATKAASAKTAKSAPSESSDQSTKTPPPPPPRRSVTGVIALVGVLVIGGLGGAGGWFLYERVASLSAEQAGFADQSALATLRSEQSERLGELQGRLNGLSDNLDNRLESMARLENRFEDQVEARDALADRVDQLFRRMQSETDDWREAEAAYLAGIAVNRVRFNRDIPGALEALEAADRLLAGLGGAGIDGREAIARATDRLLDAERADTAAIMTGLSRTADRLADLPLAEGIERRQAREADDPAPRETTGWRGRLERAWTQLRAGLEGLVTVSRDRQVEPLPDPEARFLLQQNLTLQIESARLAALRGNADVYRDAVARIDGWIAAYFDSASERVTDVRATLAELRGLRVDSARPAIADDLEPLLESGGQP</sequence>
<dbReference type="AlphaFoldDB" id="R4V4X6"/>
<keyword evidence="3" id="KW-0812">Transmembrane</keyword>
<dbReference type="HOGENOM" id="CLU_036381_4_2_6"/>
<dbReference type="eggNOG" id="COG2959">
    <property type="taxonomic scope" value="Bacteria"/>
</dbReference>
<feature type="transmembrane region" description="Helical" evidence="3">
    <location>
        <begin position="65"/>
        <end position="86"/>
    </location>
</feature>
<feature type="compositionally biased region" description="Low complexity" evidence="2">
    <location>
        <begin position="22"/>
        <end position="46"/>
    </location>
</feature>
<evidence type="ECO:0000256" key="2">
    <source>
        <dbReference type="SAM" id="MobiDB-lite"/>
    </source>
</evidence>
<reference evidence="4 5" key="1">
    <citation type="journal article" date="2013" name="Genome Announc.">
        <title>Draft Genome of Spiribacter salinus M19-40, an Abundant Gammaproteobacterium in Aquatic Hypersaline Environments.</title>
        <authorList>
            <person name="Leon M.J."/>
            <person name="Ghai R."/>
            <person name="Fernandez A.B."/>
            <person name="Sanchez-Porro C."/>
            <person name="Rodriguez-Valera F."/>
            <person name="Ventosa A."/>
        </authorList>
    </citation>
    <scope>NUCLEOTIDE SEQUENCE [LARGE SCALE GENOMIC DNA]</scope>
    <source>
        <strain evidence="4">M19-40</strain>
    </source>
</reference>